<feature type="compositionally biased region" description="Polar residues" evidence="2">
    <location>
        <begin position="823"/>
        <end position="834"/>
    </location>
</feature>
<evidence type="ECO:0000256" key="1">
    <source>
        <dbReference type="SAM" id="Coils"/>
    </source>
</evidence>
<feature type="coiled-coil region" evidence="1">
    <location>
        <begin position="517"/>
        <end position="576"/>
    </location>
</feature>
<evidence type="ECO:0000259" key="3">
    <source>
        <dbReference type="Pfam" id="PF20155"/>
    </source>
</evidence>
<protein>
    <submittedName>
        <fullName evidence="4">Tape measure domain-containing protein</fullName>
    </submittedName>
</protein>
<evidence type="ECO:0000256" key="2">
    <source>
        <dbReference type="SAM" id="MobiDB-lite"/>
    </source>
</evidence>
<accession>A0A1H9EG69</accession>
<keyword evidence="1" id="KW-0175">Coiled coil</keyword>
<reference evidence="5" key="1">
    <citation type="submission" date="2016-10" db="EMBL/GenBank/DDBJ databases">
        <authorList>
            <person name="Varghese N."/>
            <person name="Submissions S."/>
        </authorList>
    </citation>
    <scope>NUCLEOTIDE SEQUENCE [LARGE SCALE GENOMIC DNA]</scope>
    <source>
        <strain evidence="5">DSM 18887</strain>
    </source>
</reference>
<proteinExistence type="predicted"/>
<dbReference type="STRING" id="355243.SAMN03080615_00886"/>
<name>A0A1H9EG69_9GAMM</name>
<dbReference type="EMBL" id="FOGB01000002">
    <property type="protein sequence ID" value="SEQ24746.1"/>
    <property type="molecule type" value="Genomic_DNA"/>
</dbReference>
<feature type="compositionally biased region" description="Low complexity" evidence="2">
    <location>
        <begin position="835"/>
        <end position="846"/>
    </location>
</feature>
<dbReference type="RefSeq" id="WP_091354546.1">
    <property type="nucleotide sequence ID" value="NZ_AP025284.1"/>
</dbReference>
<feature type="domain" description="Tape measure protein N-terminal" evidence="3">
    <location>
        <begin position="125"/>
        <end position="308"/>
    </location>
</feature>
<evidence type="ECO:0000313" key="5">
    <source>
        <dbReference type="Proteomes" id="UP000198749"/>
    </source>
</evidence>
<dbReference type="PANTHER" id="PTHR38812">
    <property type="entry name" value="MU-LIKE PROPHAGE FLUMU PROTEIN GP42"/>
    <property type="match status" value="1"/>
</dbReference>
<dbReference type="InterPro" id="IPR013491">
    <property type="entry name" value="Tape_meas_N"/>
</dbReference>
<dbReference type="NCBIfam" id="TIGR02675">
    <property type="entry name" value="tape_meas_nterm"/>
    <property type="match status" value="1"/>
</dbReference>
<evidence type="ECO:0000313" key="4">
    <source>
        <dbReference type="EMBL" id="SEQ24746.1"/>
    </source>
</evidence>
<feature type="region of interest" description="Disordered" evidence="2">
    <location>
        <begin position="822"/>
        <end position="846"/>
    </location>
</feature>
<dbReference type="InterPro" id="IPR053058">
    <property type="entry name" value="Mulikevirus_tape_measure"/>
</dbReference>
<dbReference type="AlphaFoldDB" id="A0A1H9EG69"/>
<dbReference type="Pfam" id="PF20155">
    <property type="entry name" value="TMP_3"/>
    <property type="match status" value="1"/>
</dbReference>
<dbReference type="OrthoDB" id="6745079at2"/>
<dbReference type="PANTHER" id="PTHR38812:SF2">
    <property type="entry name" value="MU-LIKE PROPHAGE FLUMU PROTEIN GP42"/>
    <property type="match status" value="1"/>
</dbReference>
<sequence length="888" mass="95501">MALKETALSILIKARDLASVPLAKFRGAVEGADSSTQGAAKSVDKYGNKLTEADKASGRFIDKSDRMREANGRFVKGLEKTNKTLKKNKEAANAASGGISTLTTKVIALAGTYLGINALKNAFSGIIGTGAQFELLETQITTLMGSIEAGKEAVQWIKEFTATTPAELTGVAEGFIKLKAFGIDPMNGSYQAIIDQTAKLGFSQEKMEGVILAVGQAWTKQKLQGEEALQLIERGVPVWDLLAKATGKNTVELQKLSAAGKLGRKEIALLVDEMGRASKGAAAAQMKTWNGLFSNLKDYWTNFVGLIADAGVFDFAKSQLEEMLALFGQMAADGRLKEYAQQISDFLVSATTKTKKFLTDSVGSFEELLAGASSILDSLNETLTGTNKIFAAFSIVFNGFTAGIKTVAWTVSSAIAAMLDALSKGLGAVGMKEAAARYRIEAAGMQGVSKAFKEALQQDAADISDAWNTLASDGLKPLKKAVSTAKSEIVSQFDAITNKAKATSEELRDAFVDSINTAKTQEDVEQLKKKFEQLGQDGRVSTDHLVQGLFIAADALDALKNKAEQAKKTVKTMADGLGTETTAVKENTKATTENAKAATENAKGKEKHNTSLLAGYSYALKLGDKTKAQWDELGSVMSEQWRRIGEGYDKVMDKFHFGTLLYLQTLKQAIGYQLHEGKKVMESYHQQAAAAERMAKVLEQGGQQAAALARNGEKSLSAFTLLDKTRLDSLRTAMDAINRESQQLTDNLSNTVASLRDELAALKGDNASIEVNQFERQLSELRAAQKAARDSGNADAMKEANQAIQLLKEAHQLRLKNIEQEKAQTQAQPQYNQEPTAPASQAPAAVAEGKTMTVHFKSDNGQSISGQFFESDAEVLVRQLSDAASISR</sequence>
<organism evidence="4 5">
    <name type="scientific">Amphritea atlantica</name>
    <dbReference type="NCBI Taxonomy" id="355243"/>
    <lineage>
        <taxon>Bacteria</taxon>
        <taxon>Pseudomonadati</taxon>
        <taxon>Pseudomonadota</taxon>
        <taxon>Gammaproteobacteria</taxon>
        <taxon>Oceanospirillales</taxon>
        <taxon>Oceanospirillaceae</taxon>
        <taxon>Amphritea</taxon>
    </lineage>
</organism>
<dbReference type="Proteomes" id="UP000198749">
    <property type="component" value="Unassembled WGS sequence"/>
</dbReference>
<keyword evidence="5" id="KW-1185">Reference proteome</keyword>
<gene>
    <name evidence="4" type="ORF">SAMN03080615_00886</name>
</gene>